<name>A0A078BA08_STYLE</name>
<dbReference type="GO" id="GO:0007266">
    <property type="term" value="P:Rho protein signal transduction"/>
    <property type="evidence" value="ECO:0007669"/>
    <property type="project" value="InterPro"/>
</dbReference>
<evidence type="ECO:0000256" key="1">
    <source>
        <dbReference type="ARBA" id="ARBA00004496"/>
    </source>
</evidence>
<dbReference type="InterPro" id="IPR024792">
    <property type="entry name" value="RhoGDI_dom_sf"/>
</dbReference>
<evidence type="ECO:0000313" key="5">
    <source>
        <dbReference type="Proteomes" id="UP000039865"/>
    </source>
</evidence>
<dbReference type="SUPFAM" id="SSF81296">
    <property type="entry name" value="E set domains"/>
    <property type="match status" value="1"/>
</dbReference>
<organism evidence="4 5">
    <name type="scientific">Stylonychia lemnae</name>
    <name type="common">Ciliate</name>
    <dbReference type="NCBI Taxonomy" id="5949"/>
    <lineage>
        <taxon>Eukaryota</taxon>
        <taxon>Sar</taxon>
        <taxon>Alveolata</taxon>
        <taxon>Ciliophora</taxon>
        <taxon>Intramacronucleata</taxon>
        <taxon>Spirotrichea</taxon>
        <taxon>Stichotrichia</taxon>
        <taxon>Sporadotrichida</taxon>
        <taxon>Oxytrichidae</taxon>
        <taxon>Stylonychinae</taxon>
        <taxon>Stylonychia</taxon>
    </lineage>
</organism>
<evidence type="ECO:0000256" key="2">
    <source>
        <dbReference type="ARBA" id="ARBA00009758"/>
    </source>
</evidence>
<dbReference type="Proteomes" id="UP000039865">
    <property type="component" value="Unassembled WGS sequence"/>
</dbReference>
<comment type="subcellular location">
    <subcellularLocation>
        <location evidence="1">Cytoplasm</location>
    </subcellularLocation>
</comment>
<dbReference type="InterPro" id="IPR014756">
    <property type="entry name" value="Ig_E-set"/>
</dbReference>
<evidence type="ECO:0000313" key="4">
    <source>
        <dbReference type="EMBL" id="CDW91071.1"/>
    </source>
</evidence>
<reference evidence="4 5" key="1">
    <citation type="submission" date="2014-06" db="EMBL/GenBank/DDBJ databases">
        <authorList>
            <person name="Swart Estienne"/>
        </authorList>
    </citation>
    <scope>NUCLEOTIDE SEQUENCE [LARGE SCALE GENOMIC DNA]</scope>
    <source>
        <strain evidence="4 5">130c</strain>
    </source>
</reference>
<dbReference type="Pfam" id="PF02115">
    <property type="entry name" value="Rho_GDI"/>
    <property type="match status" value="1"/>
</dbReference>
<protein>
    <submittedName>
        <fullName evidence="4">Rho-gdp dissociation inhibitor</fullName>
    </submittedName>
</protein>
<dbReference type="GO" id="GO:0016020">
    <property type="term" value="C:membrane"/>
    <property type="evidence" value="ECO:0007669"/>
    <property type="project" value="TreeGrafter"/>
</dbReference>
<gene>
    <name evidence="4" type="primary">Contig1535.g1674</name>
    <name evidence="4" type="ORF">STYLEM_20221</name>
</gene>
<sequence length="271" mass="31718">MVESLSNQVENRLTFDSLVDEVDLLTQFNQLYFQEEKNNIPGSEKFLGYQDDAGDIRVRQQSCMIRDLPEDEVPDFWKKNQEQPKAQRMTIKEIVLKKMKRQPGTNMHYWETWQTTFQLMIAVIFKNLHNFLTAPLVEIISVEVICDDRPNGPIKLEMKEVGGVFQAQDYTLKQKSTVQLRVTFKVHNDIVYGLKYCNVVKKKSIVVEKYEEVMGTFAPLDKVYTIDLTPEETPGGFLYRGQYKGKSLFIDNDGIVHMQFEYTFNIKKTWE</sequence>
<dbReference type="PANTHER" id="PTHR10980">
    <property type="entry name" value="RHO GDP-DISSOCIATION INHIBITOR"/>
    <property type="match status" value="1"/>
</dbReference>
<dbReference type="OrthoDB" id="1683373at2759"/>
<dbReference type="InParanoid" id="A0A078BA08"/>
<dbReference type="GO" id="GO:0005829">
    <property type="term" value="C:cytosol"/>
    <property type="evidence" value="ECO:0007669"/>
    <property type="project" value="TreeGrafter"/>
</dbReference>
<dbReference type="GO" id="GO:0005094">
    <property type="term" value="F:Rho GDP-dissociation inhibitor activity"/>
    <property type="evidence" value="ECO:0007669"/>
    <property type="project" value="InterPro"/>
</dbReference>
<proteinExistence type="inferred from homology"/>
<dbReference type="PANTHER" id="PTHR10980:SF3">
    <property type="entry name" value="LD16419P"/>
    <property type="match status" value="1"/>
</dbReference>
<dbReference type="Gene3D" id="2.70.50.30">
    <property type="entry name" value="Coagulation Factor XIII, subunit A, domain 1"/>
    <property type="match status" value="1"/>
</dbReference>
<dbReference type="InterPro" id="IPR000406">
    <property type="entry name" value="Rho_GDI"/>
</dbReference>
<keyword evidence="3" id="KW-0963">Cytoplasm</keyword>
<dbReference type="AlphaFoldDB" id="A0A078BA08"/>
<comment type="similarity">
    <text evidence="2">Belongs to the Rho GDI family.</text>
</comment>
<accession>A0A078BA08</accession>
<evidence type="ECO:0000256" key="3">
    <source>
        <dbReference type="ARBA" id="ARBA00022490"/>
    </source>
</evidence>
<dbReference type="EMBL" id="CCKQ01019061">
    <property type="protein sequence ID" value="CDW91071.1"/>
    <property type="molecule type" value="Genomic_DNA"/>
</dbReference>
<keyword evidence="5" id="KW-1185">Reference proteome</keyword>